<dbReference type="Pfam" id="PF23489">
    <property type="entry name" value="V-ATPase_su_f"/>
    <property type="match status" value="1"/>
</dbReference>
<gene>
    <name evidence="7" type="ORF">HOLleu_02690</name>
</gene>
<organism evidence="7 8">
    <name type="scientific">Holothuria leucospilota</name>
    <name type="common">Black long sea cucumber</name>
    <name type="synonym">Mertensiothuria leucospilota</name>
    <dbReference type="NCBI Taxonomy" id="206669"/>
    <lineage>
        <taxon>Eukaryota</taxon>
        <taxon>Metazoa</taxon>
        <taxon>Echinodermata</taxon>
        <taxon>Eleutherozoa</taxon>
        <taxon>Echinozoa</taxon>
        <taxon>Holothuroidea</taxon>
        <taxon>Aspidochirotacea</taxon>
        <taxon>Aspidochirotida</taxon>
        <taxon>Holothuriidae</taxon>
        <taxon>Holothuria</taxon>
    </lineage>
</organism>
<evidence type="ECO:0000256" key="1">
    <source>
        <dbReference type="ARBA" id="ARBA00004141"/>
    </source>
</evidence>
<comment type="similarity">
    <text evidence="2">Belongs to the RNase K family.</text>
</comment>
<dbReference type="PANTHER" id="PTHR31733">
    <property type="entry name" value="RIBONUCLEASE KAPPA"/>
    <property type="match status" value="1"/>
</dbReference>
<dbReference type="GO" id="GO:0004521">
    <property type="term" value="F:RNA endonuclease activity"/>
    <property type="evidence" value="ECO:0007669"/>
    <property type="project" value="InterPro"/>
</dbReference>
<dbReference type="InterPro" id="IPR026770">
    <property type="entry name" value="RNase_K"/>
</dbReference>
<accession>A0A9Q1CSS6</accession>
<reference evidence="7" key="1">
    <citation type="submission" date="2021-10" db="EMBL/GenBank/DDBJ databases">
        <title>Tropical sea cucumber genome reveals ecological adaptation and Cuvierian tubules defense mechanism.</title>
        <authorList>
            <person name="Chen T."/>
        </authorList>
    </citation>
    <scope>NUCLEOTIDE SEQUENCE</scope>
    <source>
        <strain evidence="7">Nanhai2018</strain>
        <tissue evidence="7">Muscle</tissue>
    </source>
</reference>
<dbReference type="OrthoDB" id="67317at2759"/>
<keyword evidence="4 6" id="KW-1133">Transmembrane helix</keyword>
<proteinExistence type="inferred from homology"/>
<protein>
    <submittedName>
        <fullName evidence="7">Ribonuclease kappa</fullName>
    </submittedName>
</protein>
<evidence type="ECO:0000256" key="4">
    <source>
        <dbReference type="ARBA" id="ARBA00022989"/>
    </source>
</evidence>
<evidence type="ECO:0000256" key="6">
    <source>
        <dbReference type="SAM" id="Phobius"/>
    </source>
</evidence>
<evidence type="ECO:0000313" key="8">
    <source>
        <dbReference type="Proteomes" id="UP001152320"/>
    </source>
</evidence>
<dbReference type="InterPro" id="IPR056552">
    <property type="entry name" value="Ribonucl_Kappa"/>
</dbReference>
<feature type="transmembrane region" description="Helical" evidence="6">
    <location>
        <begin position="59"/>
        <end position="78"/>
    </location>
</feature>
<comment type="subcellular location">
    <subcellularLocation>
        <location evidence="1">Membrane</location>
        <topology evidence="1">Multi-pass membrane protein</topology>
    </subcellularLocation>
</comment>
<keyword evidence="8" id="KW-1185">Reference proteome</keyword>
<evidence type="ECO:0000256" key="2">
    <source>
        <dbReference type="ARBA" id="ARBA00008458"/>
    </source>
</evidence>
<name>A0A9Q1CSS6_HOLLE</name>
<evidence type="ECO:0000256" key="3">
    <source>
        <dbReference type="ARBA" id="ARBA00022692"/>
    </source>
</evidence>
<dbReference type="Proteomes" id="UP001152320">
    <property type="component" value="Chromosome 1"/>
</dbReference>
<keyword evidence="3 6" id="KW-0812">Transmembrane</keyword>
<evidence type="ECO:0000256" key="5">
    <source>
        <dbReference type="ARBA" id="ARBA00023136"/>
    </source>
</evidence>
<evidence type="ECO:0000313" key="7">
    <source>
        <dbReference type="EMBL" id="KAJ8049789.1"/>
    </source>
</evidence>
<keyword evidence="5 6" id="KW-0472">Membrane</keyword>
<dbReference type="GO" id="GO:0016020">
    <property type="term" value="C:membrane"/>
    <property type="evidence" value="ECO:0007669"/>
    <property type="project" value="UniProtKB-SubCell"/>
</dbReference>
<dbReference type="EMBL" id="JAIZAY010000001">
    <property type="protein sequence ID" value="KAJ8049789.1"/>
    <property type="molecule type" value="Genomic_DNA"/>
</dbReference>
<sequence>MKTICGPKLSMCCTLLSTWGLIMLLILGGMFRVNAVAFIEDIGETTTETTKTDLEKIYTGVSNNCFIAAGIYLFFLLFSSWQYKLGSSGNYQVS</sequence>
<comment type="caution">
    <text evidence="7">The sequence shown here is derived from an EMBL/GenBank/DDBJ whole genome shotgun (WGS) entry which is preliminary data.</text>
</comment>
<dbReference type="AlphaFoldDB" id="A0A9Q1CSS6"/>